<name>A0A1H2G4I3_9GAMM</name>
<feature type="domain" description="Flagellar hook-associated protein 2 N-terminal" evidence="6">
    <location>
        <begin position="11"/>
        <end position="107"/>
    </location>
</feature>
<evidence type="ECO:0000313" key="8">
    <source>
        <dbReference type="EMBL" id="SDU14429.1"/>
    </source>
</evidence>
<evidence type="ECO:0000256" key="3">
    <source>
        <dbReference type="ARBA" id="ARBA00023054"/>
    </source>
</evidence>
<keyword evidence="8" id="KW-0966">Cell projection</keyword>
<evidence type="ECO:0000256" key="4">
    <source>
        <dbReference type="ARBA" id="ARBA00023143"/>
    </source>
</evidence>
<dbReference type="InterPro" id="IPR010810">
    <property type="entry name" value="Flagellin_hook_IN_motif"/>
</dbReference>
<reference evidence="9" key="1">
    <citation type="submission" date="2016-10" db="EMBL/GenBank/DDBJ databases">
        <authorList>
            <person name="Varghese N."/>
            <person name="Submissions S."/>
        </authorList>
    </citation>
    <scope>NUCLEOTIDE SEQUENCE [LARGE SCALE GENOMIC DNA]</scope>
    <source>
        <strain evidence="9">CECT 8338</strain>
    </source>
</reference>
<dbReference type="GO" id="GO:0009424">
    <property type="term" value="C:bacterial-type flagellum hook"/>
    <property type="evidence" value="ECO:0007669"/>
    <property type="project" value="UniProtKB-UniRule"/>
</dbReference>
<comment type="subunit">
    <text evidence="2 5">Homopentamer.</text>
</comment>
<proteinExistence type="inferred from homology"/>
<dbReference type="RefSeq" id="WP_231701623.1">
    <property type="nucleotide sequence ID" value="NZ_LT629787.1"/>
</dbReference>
<comment type="similarity">
    <text evidence="1 5">Belongs to the FliD family.</text>
</comment>
<protein>
    <recommendedName>
        <fullName evidence="5">Flagellar hook-associated protein 2</fullName>
        <shortName evidence="5">HAP2</shortName>
    </recommendedName>
    <alternativeName>
        <fullName evidence="5">Flagellar cap protein</fullName>
    </alternativeName>
</protein>
<evidence type="ECO:0000259" key="7">
    <source>
        <dbReference type="Pfam" id="PF07195"/>
    </source>
</evidence>
<dbReference type="Pfam" id="PF02465">
    <property type="entry name" value="FliD_N"/>
    <property type="match status" value="1"/>
</dbReference>
<sequence>MAIGGVGGIGSGLDVNNIVKSLVEAERAPKKAQLDRLEKKTTTSISALGSFRNAISTFQTALNELNDPALFTKRSARSSDTSSFTATADKTAASGNYNIQVFNLAQTSRVALAGQDNASDPVGTGTLSIGVGSQTLDIDVTAGNDSLTAIRDAINTQGSEIGISATIVTDPGGAGGSRLVLSSNQAGTGNDITVTASTDAGDTGDLNVLAFTPPATTDFVAPPQDPNDPRAPRVISYARDANIAIDGITVSSASNTIDEAIEGVSITLKAAQSAEDQTNASTMSLGVSEDRAGVRSALEKFVEAYNALSGTMSELTSVTRVGGDDGEPLAAPLVGDASVRSFSTSMRNAMGSVVGDGDLRMLADLGIATKRDGTLEINQTRMNDALDNNFDQVAGLLTGDDGLLKQLNTVAEPYTQRGGVLESRTTALQNTLTGVDDQRESLTRRIGQLEARLLSQFNAMDSLVAQLNQTSDYLTNQLSNLPGVVRQDNRR</sequence>
<dbReference type="GO" id="GO:0007155">
    <property type="term" value="P:cell adhesion"/>
    <property type="evidence" value="ECO:0007669"/>
    <property type="project" value="InterPro"/>
</dbReference>
<dbReference type="PANTHER" id="PTHR30288">
    <property type="entry name" value="FLAGELLAR CAP/ASSEMBLY PROTEIN FLID"/>
    <property type="match status" value="1"/>
</dbReference>
<keyword evidence="8" id="KW-0282">Flagellum</keyword>
<gene>
    <name evidence="8" type="ORF">SAMN05216210_2030</name>
</gene>
<dbReference type="Proteomes" id="UP000243924">
    <property type="component" value="Chromosome I"/>
</dbReference>
<evidence type="ECO:0000256" key="1">
    <source>
        <dbReference type="ARBA" id="ARBA00009764"/>
    </source>
</evidence>
<keyword evidence="4 5" id="KW-0975">Bacterial flagellum</keyword>
<organism evidence="8 9">
    <name type="scientific">Halopseudomonas salegens</name>
    <dbReference type="NCBI Taxonomy" id="1434072"/>
    <lineage>
        <taxon>Bacteria</taxon>
        <taxon>Pseudomonadati</taxon>
        <taxon>Pseudomonadota</taxon>
        <taxon>Gammaproteobacteria</taxon>
        <taxon>Pseudomonadales</taxon>
        <taxon>Pseudomonadaceae</taxon>
        <taxon>Halopseudomonas</taxon>
    </lineage>
</organism>
<evidence type="ECO:0000313" key="9">
    <source>
        <dbReference type="Proteomes" id="UP000243924"/>
    </source>
</evidence>
<dbReference type="Pfam" id="PF07196">
    <property type="entry name" value="Flagellin_IN"/>
    <property type="match status" value="1"/>
</dbReference>
<feature type="domain" description="Flagellar hook-associated protein 2 C-terminal" evidence="7">
    <location>
        <begin position="238"/>
        <end position="469"/>
    </location>
</feature>
<keyword evidence="5" id="KW-0964">Secreted</keyword>
<dbReference type="GO" id="GO:0009421">
    <property type="term" value="C:bacterial-type flagellum filament cap"/>
    <property type="evidence" value="ECO:0007669"/>
    <property type="project" value="InterPro"/>
</dbReference>
<dbReference type="InterPro" id="IPR003481">
    <property type="entry name" value="FliD_N"/>
</dbReference>
<evidence type="ECO:0000259" key="6">
    <source>
        <dbReference type="Pfam" id="PF02465"/>
    </source>
</evidence>
<dbReference type="GO" id="GO:0005576">
    <property type="term" value="C:extracellular region"/>
    <property type="evidence" value="ECO:0007669"/>
    <property type="project" value="UniProtKB-SubCell"/>
</dbReference>
<evidence type="ECO:0000256" key="2">
    <source>
        <dbReference type="ARBA" id="ARBA00011255"/>
    </source>
</evidence>
<dbReference type="Pfam" id="PF07195">
    <property type="entry name" value="FliD_C"/>
    <property type="match status" value="1"/>
</dbReference>
<dbReference type="PANTHER" id="PTHR30288:SF0">
    <property type="entry name" value="FLAGELLAR HOOK-ASSOCIATED PROTEIN 2"/>
    <property type="match status" value="1"/>
</dbReference>
<keyword evidence="3" id="KW-0175">Coiled coil</keyword>
<comment type="function">
    <text evidence="5">Required for morphogenesis and for the elongation of the flagellar filament by facilitating polymerization of the flagellin monomers at the tip of growing filament. Forms a capping structure, which prevents flagellin subunits (transported through the central channel of the flagellum) from leaking out without polymerization at the distal end.</text>
</comment>
<evidence type="ECO:0000256" key="5">
    <source>
        <dbReference type="RuleBase" id="RU362066"/>
    </source>
</evidence>
<comment type="subcellular location">
    <subcellularLocation>
        <location evidence="5">Secreted</location>
    </subcellularLocation>
    <subcellularLocation>
        <location evidence="5">Bacterial flagellum</location>
    </subcellularLocation>
</comment>
<accession>A0A1H2G4I3</accession>
<dbReference type="InterPro" id="IPR040026">
    <property type="entry name" value="FliD"/>
</dbReference>
<dbReference type="EMBL" id="LT629787">
    <property type="protein sequence ID" value="SDU14429.1"/>
    <property type="molecule type" value="Genomic_DNA"/>
</dbReference>
<dbReference type="GO" id="GO:0071973">
    <property type="term" value="P:bacterial-type flagellum-dependent cell motility"/>
    <property type="evidence" value="ECO:0007669"/>
    <property type="project" value="TreeGrafter"/>
</dbReference>
<keyword evidence="8" id="KW-0969">Cilium</keyword>
<dbReference type="STRING" id="1434072.SAMN05216210_2030"/>
<dbReference type="InterPro" id="IPR010809">
    <property type="entry name" value="FliD_C"/>
</dbReference>
<keyword evidence="9" id="KW-1185">Reference proteome</keyword>
<dbReference type="AlphaFoldDB" id="A0A1H2G4I3"/>